<sequence length="253" mass="28448">MIREHSDLLKKISGIPGSVSKKEAIYLYNLAKKCKSGVIVELGSWYGRSTICLGLGSRAGYGVKVYAIDPHTGSPDQRTYQKVNTFETFKQNIKNAELESVIEPVVATSEETAKNWDLPIELVFADASYYDYEETKKDFFLWSKFLTEGGIYTMHGTVPSVSGILEGIPLHGWEGPRRFLKDFIFGSKNLRVIAVKGTITAIQKTQKLTALDKIKNRAFQLKSALLRLNYRIYLIFTSLPSPVKKTLKAIFHA</sequence>
<dbReference type="SUPFAM" id="SSF53335">
    <property type="entry name" value="S-adenosyl-L-methionine-dependent methyltransferases"/>
    <property type="match status" value="1"/>
</dbReference>
<evidence type="ECO:0000313" key="1">
    <source>
        <dbReference type="EMBL" id="OGZ31084.1"/>
    </source>
</evidence>
<reference evidence="1 2" key="1">
    <citation type="journal article" date="2016" name="Nat. Commun.">
        <title>Thousands of microbial genomes shed light on interconnected biogeochemical processes in an aquifer system.</title>
        <authorList>
            <person name="Anantharaman K."/>
            <person name="Brown C.T."/>
            <person name="Hug L.A."/>
            <person name="Sharon I."/>
            <person name="Castelle C.J."/>
            <person name="Probst A.J."/>
            <person name="Thomas B.C."/>
            <person name="Singh A."/>
            <person name="Wilkins M.J."/>
            <person name="Karaoz U."/>
            <person name="Brodie E.L."/>
            <person name="Williams K.H."/>
            <person name="Hubbard S.S."/>
            <person name="Banfield J.F."/>
        </authorList>
    </citation>
    <scope>NUCLEOTIDE SEQUENCE [LARGE SCALE GENOMIC DNA]</scope>
</reference>
<dbReference type="Proteomes" id="UP000177486">
    <property type="component" value="Unassembled WGS sequence"/>
</dbReference>
<name>A0A1G2EZ34_9BACT</name>
<dbReference type="EMBL" id="MHMQ01000007">
    <property type="protein sequence ID" value="OGZ31084.1"/>
    <property type="molecule type" value="Genomic_DNA"/>
</dbReference>
<organism evidence="1 2">
    <name type="scientific">Candidatus Niyogibacteria bacterium RIFCSPLOWO2_01_FULL_45_48</name>
    <dbReference type="NCBI Taxonomy" id="1801724"/>
    <lineage>
        <taxon>Bacteria</taxon>
        <taxon>Candidatus Niyogiibacteriota</taxon>
    </lineage>
</organism>
<dbReference type="Gene3D" id="3.40.50.150">
    <property type="entry name" value="Vaccinia Virus protein VP39"/>
    <property type="match status" value="1"/>
</dbReference>
<gene>
    <name evidence="1" type="ORF">A2931_02835</name>
</gene>
<evidence type="ECO:0008006" key="3">
    <source>
        <dbReference type="Google" id="ProtNLM"/>
    </source>
</evidence>
<protein>
    <recommendedName>
        <fullName evidence="3">Methyltransferase domain-containing protein</fullName>
    </recommendedName>
</protein>
<accession>A0A1G2EZ34</accession>
<comment type="caution">
    <text evidence="1">The sequence shown here is derived from an EMBL/GenBank/DDBJ whole genome shotgun (WGS) entry which is preliminary data.</text>
</comment>
<dbReference type="AlphaFoldDB" id="A0A1G2EZ34"/>
<dbReference type="InterPro" id="IPR029063">
    <property type="entry name" value="SAM-dependent_MTases_sf"/>
</dbReference>
<dbReference type="Pfam" id="PF13578">
    <property type="entry name" value="Methyltransf_24"/>
    <property type="match status" value="1"/>
</dbReference>
<evidence type="ECO:0000313" key="2">
    <source>
        <dbReference type="Proteomes" id="UP000177486"/>
    </source>
</evidence>
<proteinExistence type="predicted"/>